<sequence>MQLERALELVMQEDLAGRVLSFDQSAAEQAAILAAQRKRAGTPVDFRDTAIAGIVLARRAMLATRNRRHFSDAGISLVDPWTA</sequence>
<name>A0AA37TA34_9HYPH</name>
<organism evidence="1 2">
    <name type="scientific">Methylobacterium tardum</name>
    <dbReference type="NCBI Taxonomy" id="374432"/>
    <lineage>
        <taxon>Bacteria</taxon>
        <taxon>Pseudomonadati</taxon>
        <taxon>Pseudomonadota</taxon>
        <taxon>Alphaproteobacteria</taxon>
        <taxon>Hyphomicrobiales</taxon>
        <taxon>Methylobacteriaceae</taxon>
        <taxon>Methylobacterium</taxon>
    </lineage>
</organism>
<dbReference type="EMBL" id="BSPL01000003">
    <property type="protein sequence ID" value="GLS68085.1"/>
    <property type="molecule type" value="Genomic_DNA"/>
</dbReference>
<accession>A0AA37TA34</accession>
<protein>
    <recommendedName>
        <fullName evidence="3">Type II toxin-antitoxin system VapC family toxin</fullName>
    </recommendedName>
</protein>
<reference evidence="2" key="1">
    <citation type="journal article" date="2019" name="Int. J. Syst. Evol. Microbiol.">
        <title>The Global Catalogue of Microorganisms (GCM) 10K type strain sequencing project: providing services to taxonomists for standard genome sequencing and annotation.</title>
        <authorList>
            <consortium name="The Broad Institute Genomics Platform"/>
            <consortium name="The Broad Institute Genome Sequencing Center for Infectious Disease"/>
            <person name="Wu L."/>
            <person name="Ma J."/>
        </authorList>
    </citation>
    <scope>NUCLEOTIDE SEQUENCE [LARGE SCALE GENOMIC DNA]</scope>
    <source>
        <strain evidence="2">NBRC 103632</strain>
    </source>
</reference>
<keyword evidence="2" id="KW-1185">Reference proteome</keyword>
<dbReference type="InterPro" id="IPR029060">
    <property type="entry name" value="PIN-like_dom_sf"/>
</dbReference>
<dbReference type="AlphaFoldDB" id="A0AA37TA34"/>
<evidence type="ECO:0008006" key="3">
    <source>
        <dbReference type="Google" id="ProtNLM"/>
    </source>
</evidence>
<dbReference type="Proteomes" id="UP001157440">
    <property type="component" value="Unassembled WGS sequence"/>
</dbReference>
<proteinExistence type="predicted"/>
<evidence type="ECO:0000313" key="2">
    <source>
        <dbReference type="Proteomes" id="UP001157440"/>
    </source>
</evidence>
<gene>
    <name evidence="1" type="ORF">GCM10007890_00960</name>
</gene>
<comment type="caution">
    <text evidence="1">The sequence shown here is derived from an EMBL/GenBank/DDBJ whole genome shotgun (WGS) entry which is preliminary data.</text>
</comment>
<dbReference type="Gene3D" id="3.40.50.1010">
    <property type="entry name" value="5'-nuclease"/>
    <property type="match status" value="1"/>
</dbReference>
<dbReference type="SUPFAM" id="SSF88723">
    <property type="entry name" value="PIN domain-like"/>
    <property type="match status" value="1"/>
</dbReference>
<evidence type="ECO:0000313" key="1">
    <source>
        <dbReference type="EMBL" id="GLS68085.1"/>
    </source>
</evidence>